<dbReference type="EMBL" id="CAKOFQ010007379">
    <property type="protein sequence ID" value="CAH1999766.1"/>
    <property type="molecule type" value="Genomic_DNA"/>
</dbReference>
<dbReference type="Proteomes" id="UP001152888">
    <property type="component" value="Unassembled WGS sequence"/>
</dbReference>
<proteinExistence type="predicted"/>
<name>A0A9P0PWG1_ACAOB</name>
<sequence>MPTTKKMNLISKYEEPRRETIIEEDPLCRCTKNIRTMKQKTEDWRNECVKYRALIRRRKFPNYFSSQFCKIFKTRI</sequence>
<comment type="caution">
    <text evidence="1">The sequence shown here is derived from an EMBL/GenBank/DDBJ whole genome shotgun (WGS) entry which is preliminary data.</text>
</comment>
<organism evidence="1 2">
    <name type="scientific">Acanthoscelides obtectus</name>
    <name type="common">Bean weevil</name>
    <name type="synonym">Bruchus obtectus</name>
    <dbReference type="NCBI Taxonomy" id="200917"/>
    <lineage>
        <taxon>Eukaryota</taxon>
        <taxon>Metazoa</taxon>
        <taxon>Ecdysozoa</taxon>
        <taxon>Arthropoda</taxon>
        <taxon>Hexapoda</taxon>
        <taxon>Insecta</taxon>
        <taxon>Pterygota</taxon>
        <taxon>Neoptera</taxon>
        <taxon>Endopterygota</taxon>
        <taxon>Coleoptera</taxon>
        <taxon>Polyphaga</taxon>
        <taxon>Cucujiformia</taxon>
        <taxon>Chrysomeloidea</taxon>
        <taxon>Chrysomelidae</taxon>
        <taxon>Bruchinae</taxon>
        <taxon>Bruchini</taxon>
        <taxon>Acanthoscelides</taxon>
    </lineage>
</organism>
<keyword evidence="2" id="KW-1185">Reference proteome</keyword>
<dbReference type="AlphaFoldDB" id="A0A9P0PWG1"/>
<accession>A0A9P0PWG1</accession>
<reference evidence="1" key="1">
    <citation type="submission" date="2022-03" db="EMBL/GenBank/DDBJ databases">
        <authorList>
            <person name="Sayadi A."/>
        </authorList>
    </citation>
    <scope>NUCLEOTIDE SEQUENCE</scope>
</reference>
<dbReference type="OrthoDB" id="10257153at2759"/>
<gene>
    <name evidence="1" type="ORF">ACAOBT_LOCUS25170</name>
</gene>
<protein>
    <submittedName>
        <fullName evidence="1">Uncharacterized protein</fullName>
    </submittedName>
</protein>
<evidence type="ECO:0000313" key="1">
    <source>
        <dbReference type="EMBL" id="CAH1999766.1"/>
    </source>
</evidence>
<evidence type="ECO:0000313" key="2">
    <source>
        <dbReference type="Proteomes" id="UP001152888"/>
    </source>
</evidence>